<evidence type="ECO:0000313" key="3">
    <source>
        <dbReference type="Proteomes" id="UP000015106"/>
    </source>
</evidence>
<dbReference type="PANTHER" id="PTHR42923">
    <property type="entry name" value="PROTOPORPHYRINOGEN OXIDASE"/>
    <property type="match status" value="1"/>
</dbReference>
<dbReference type="GO" id="GO:0016117">
    <property type="term" value="P:carotenoid biosynthetic process"/>
    <property type="evidence" value="ECO:0007669"/>
    <property type="project" value="TreeGrafter"/>
</dbReference>
<dbReference type="GO" id="GO:0016166">
    <property type="term" value="F:phytoene dehydrogenase activity"/>
    <property type="evidence" value="ECO:0007669"/>
    <property type="project" value="TreeGrafter"/>
</dbReference>
<proteinExistence type="predicted"/>
<dbReference type="EnsemblPlants" id="TuG1812G0200003973.01.T03">
    <property type="protein sequence ID" value="TuG1812G0200003973.01.T03"/>
    <property type="gene ID" value="TuG1812G0200003973.01"/>
</dbReference>
<keyword evidence="3" id="KW-1185">Reference proteome</keyword>
<dbReference type="AlphaFoldDB" id="A0A8R7PHD3"/>
<dbReference type="GO" id="GO:0050660">
    <property type="term" value="F:flavin adenine dinucleotide binding"/>
    <property type="evidence" value="ECO:0007669"/>
    <property type="project" value="UniProtKB-ARBA"/>
</dbReference>
<gene>
    <name evidence="2" type="primary">LOC125538842</name>
</gene>
<feature type="domain" description="Amine oxidase" evidence="1">
    <location>
        <begin position="15"/>
        <end position="249"/>
    </location>
</feature>
<reference evidence="2" key="2">
    <citation type="submission" date="2018-03" db="EMBL/GenBank/DDBJ databases">
        <title>The Triticum urartu genome reveals the dynamic nature of wheat genome evolution.</title>
        <authorList>
            <person name="Ling H."/>
            <person name="Ma B."/>
            <person name="Shi X."/>
            <person name="Liu H."/>
            <person name="Dong L."/>
            <person name="Sun H."/>
            <person name="Cao Y."/>
            <person name="Gao Q."/>
            <person name="Zheng S."/>
            <person name="Li Y."/>
            <person name="Yu Y."/>
            <person name="Du H."/>
            <person name="Qi M."/>
            <person name="Li Y."/>
            <person name="Yu H."/>
            <person name="Cui Y."/>
            <person name="Wang N."/>
            <person name="Chen C."/>
            <person name="Wu H."/>
            <person name="Zhao Y."/>
            <person name="Zhang J."/>
            <person name="Li Y."/>
            <person name="Zhou W."/>
            <person name="Zhang B."/>
            <person name="Hu W."/>
            <person name="Eijk M."/>
            <person name="Tang J."/>
            <person name="Witsenboer H."/>
            <person name="Zhao S."/>
            <person name="Li Z."/>
            <person name="Zhang A."/>
            <person name="Wang D."/>
            <person name="Liang C."/>
        </authorList>
    </citation>
    <scope>NUCLEOTIDE SEQUENCE [LARGE SCALE GENOMIC DNA]</scope>
    <source>
        <strain evidence="2">cv. G1812</strain>
    </source>
</reference>
<dbReference type="InterPro" id="IPR050464">
    <property type="entry name" value="Zeta_carotene_desat/Oxidored"/>
</dbReference>
<dbReference type="Gene3D" id="3.50.50.60">
    <property type="entry name" value="FAD/NAD(P)-binding domain"/>
    <property type="match status" value="1"/>
</dbReference>
<dbReference type="InterPro" id="IPR002937">
    <property type="entry name" value="Amino_oxidase"/>
</dbReference>
<dbReference type="Pfam" id="PF01593">
    <property type="entry name" value="Amino_oxidase"/>
    <property type="match status" value="1"/>
</dbReference>
<dbReference type="Gene3D" id="3.90.660.50">
    <property type="match status" value="1"/>
</dbReference>
<dbReference type="Proteomes" id="UP000015106">
    <property type="component" value="Chromosome 2"/>
</dbReference>
<evidence type="ECO:0000313" key="2">
    <source>
        <dbReference type="EnsemblPlants" id="TuG1812G0200003973.01.T03"/>
    </source>
</evidence>
<protein>
    <recommendedName>
        <fullName evidence="1">Amine oxidase domain-containing protein</fullName>
    </recommendedName>
</protein>
<accession>A0A8R7PHD3</accession>
<sequence>MDGKAAQGVPDRVNDEVFIAMSKALNFINPDELSMQCILIALNRFLQEKHGSKMAFLDGNPPERLCMPIVNHIQSLGGEVRLNSRIQKIELNPDGTVKHFALTDGTQITGDAYVFAAPVDIFKLLVPQEWREISYFKRLDKLVGVPVINVHIWFDRKLKNTYDHLLFSRSSLLSVYADMSLACKEYYDPNRSMLELVFAPAEEWIGRSDTEIIEATMLELAKLFPDEIAADQSKAKILKYHVVKTPRSGHFPNTLPDKVMANKRGGFDVLFFSYMVYYTSWLAVTGPFTRLSRTANLADLCNDHRSKGSIWPAITQSRNTWLPWRVRFCQGSFVLSP</sequence>
<dbReference type="GO" id="GO:0009534">
    <property type="term" value="C:chloroplast thylakoid"/>
    <property type="evidence" value="ECO:0007669"/>
    <property type="project" value="TreeGrafter"/>
</dbReference>
<organism evidence="2 3">
    <name type="scientific">Triticum urartu</name>
    <name type="common">Red wild einkorn</name>
    <name type="synonym">Crithodium urartu</name>
    <dbReference type="NCBI Taxonomy" id="4572"/>
    <lineage>
        <taxon>Eukaryota</taxon>
        <taxon>Viridiplantae</taxon>
        <taxon>Streptophyta</taxon>
        <taxon>Embryophyta</taxon>
        <taxon>Tracheophyta</taxon>
        <taxon>Spermatophyta</taxon>
        <taxon>Magnoliopsida</taxon>
        <taxon>Liliopsida</taxon>
        <taxon>Poales</taxon>
        <taxon>Poaceae</taxon>
        <taxon>BOP clade</taxon>
        <taxon>Pooideae</taxon>
        <taxon>Triticodae</taxon>
        <taxon>Triticeae</taxon>
        <taxon>Triticinae</taxon>
        <taxon>Triticum</taxon>
    </lineage>
</organism>
<name>A0A8R7PHD3_TRIUA</name>
<evidence type="ECO:0000259" key="1">
    <source>
        <dbReference type="Pfam" id="PF01593"/>
    </source>
</evidence>
<reference evidence="3" key="1">
    <citation type="journal article" date="2013" name="Nature">
        <title>Draft genome of the wheat A-genome progenitor Triticum urartu.</title>
        <authorList>
            <person name="Ling H.Q."/>
            <person name="Zhao S."/>
            <person name="Liu D."/>
            <person name="Wang J."/>
            <person name="Sun H."/>
            <person name="Zhang C."/>
            <person name="Fan H."/>
            <person name="Li D."/>
            <person name="Dong L."/>
            <person name="Tao Y."/>
            <person name="Gao C."/>
            <person name="Wu H."/>
            <person name="Li Y."/>
            <person name="Cui Y."/>
            <person name="Guo X."/>
            <person name="Zheng S."/>
            <person name="Wang B."/>
            <person name="Yu K."/>
            <person name="Liang Q."/>
            <person name="Yang W."/>
            <person name="Lou X."/>
            <person name="Chen J."/>
            <person name="Feng M."/>
            <person name="Jian J."/>
            <person name="Zhang X."/>
            <person name="Luo G."/>
            <person name="Jiang Y."/>
            <person name="Liu J."/>
            <person name="Wang Z."/>
            <person name="Sha Y."/>
            <person name="Zhang B."/>
            <person name="Wu H."/>
            <person name="Tang D."/>
            <person name="Shen Q."/>
            <person name="Xue P."/>
            <person name="Zou S."/>
            <person name="Wang X."/>
            <person name="Liu X."/>
            <person name="Wang F."/>
            <person name="Yang Y."/>
            <person name="An X."/>
            <person name="Dong Z."/>
            <person name="Zhang K."/>
            <person name="Zhang X."/>
            <person name="Luo M.C."/>
            <person name="Dvorak J."/>
            <person name="Tong Y."/>
            <person name="Wang J."/>
            <person name="Yang H."/>
            <person name="Li Z."/>
            <person name="Wang D."/>
            <person name="Zhang A."/>
            <person name="Wang J."/>
        </authorList>
    </citation>
    <scope>NUCLEOTIDE SEQUENCE</scope>
    <source>
        <strain evidence="3">cv. G1812</strain>
    </source>
</reference>
<dbReference type="SUPFAM" id="SSF51905">
    <property type="entry name" value="FAD/NAD(P)-binding domain"/>
    <property type="match status" value="1"/>
</dbReference>
<dbReference type="InterPro" id="IPR036188">
    <property type="entry name" value="FAD/NAD-bd_sf"/>
</dbReference>
<reference evidence="2" key="3">
    <citation type="submission" date="2022-06" db="UniProtKB">
        <authorList>
            <consortium name="EnsemblPlants"/>
        </authorList>
    </citation>
    <scope>IDENTIFICATION</scope>
</reference>
<dbReference type="Gramene" id="TuG1812G0200003973.01.T03">
    <property type="protein sequence ID" value="TuG1812G0200003973.01.T03"/>
    <property type="gene ID" value="TuG1812G0200003973.01"/>
</dbReference>
<dbReference type="PANTHER" id="PTHR42923:SF45">
    <property type="entry name" value="15-CIS-PHYTOENE DESATURASE, CHLOROPLASTIC_CHROMOPLASTIC"/>
    <property type="match status" value="1"/>
</dbReference>